<dbReference type="AlphaFoldDB" id="A0A0R1F1U7"/>
<gene>
    <name evidence="1" type="ORF">FD22_GL001704</name>
</gene>
<dbReference type="NCBIfam" id="NF041002">
    <property type="entry name" value="pilin_ComGF"/>
    <property type="match status" value="1"/>
</dbReference>
<evidence type="ECO:0000313" key="1">
    <source>
        <dbReference type="EMBL" id="KRK15454.1"/>
    </source>
</evidence>
<dbReference type="eggNOG" id="COG4940">
    <property type="taxonomic scope" value="Bacteria"/>
</dbReference>
<dbReference type="EMBL" id="AZCN01000048">
    <property type="protein sequence ID" value="KRK15454.1"/>
    <property type="molecule type" value="Genomic_DNA"/>
</dbReference>
<dbReference type="InterPro" id="IPR016977">
    <property type="entry name" value="ComGF"/>
</dbReference>
<comment type="caution">
    <text evidence="1">The sequence shown here is derived from an EMBL/GenBank/DDBJ whole genome shotgun (WGS) entry which is preliminary data.</text>
</comment>
<sequence length="157" mass="18024">MLTKEFIMQRSLGKSHAAFTLLETLVALLVFSLTLSLIQTELKQLPKVLTGTFVEEDIRWHLASQQVEAFLTGATFEKCEHNKVYFYQSANQKHYRIEPYKQMIRLMGDKQGHMPVLLGIKAATLNYHAPFIQLTATTTSGQHYQSEFYLAPMEKQP</sequence>
<proteinExistence type="predicted"/>
<dbReference type="Pfam" id="PF15980">
    <property type="entry name" value="ComGF"/>
    <property type="match status" value="1"/>
</dbReference>
<protein>
    <submittedName>
        <fullName evidence="1">ComG operon protein 6</fullName>
    </submittedName>
</protein>
<evidence type="ECO:0000313" key="2">
    <source>
        <dbReference type="Proteomes" id="UP000051181"/>
    </source>
</evidence>
<dbReference type="PATRIC" id="fig|913848.6.peg.1745"/>
<dbReference type="Proteomes" id="UP000051181">
    <property type="component" value="Unassembled WGS sequence"/>
</dbReference>
<accession>A0A0R1F1U7</accession>
<name>A0A0R1F1U7_9LACO</name>
<reference evidence="1 2" key="1">
    <citation type="journal article" date="2015" name="Genome Announc.">
        <title>Expanding the biotechnology potential of lactobacilli through comparative genomics of 213 strains and associated genera.</title>
        <authorList>
            <person name="Sun Z."/>
            <person name="Harris H.M."/>
            <person name="McCann A."/>
            <person name="Guo C."/>
            <person name="Argimon S."/>
            <person name="Zhang W."/>
            <person name="Yang X."/>
            <person name="Jeffery I.B."/>
            <person name="Cooney J.C."/>
            <person name="Kagawa T.F."/>
            <person name="Liu W."/>
            <person name="Song Y."/>
            <person name="Salvetti E."/>
            <person name="Wrobel A."/>
            <person name="Rasinkangas P."/>
            <person name="Parkhill J."/>
            <person name="Rea M.C."/>
            <person name="O'Sullivan O."/>
            <person name="Ritari J."/>
            <person name="Douillard F.P."/>
            <person name="Paul Ross R."/>
            <person name="Yang R."/>
            <person name="Briner A.E."/>
            <person name="Felis G.E."/>
            <person name="de Vos W.M."/>
            <person name="Barrangou R."/>
            <person name="Klaenhammer T.R."/>
            <person name="Caufield P.W."/>
            <person name="Cui Y."/>
            <person name="Zhang H."/>
            <person name="O'Toole P.W."/>
        </authorList>
    </citation>
    <scope>NUCLEOTIDE SEQUENCE [LARGE SCALE GENOMIC DNA]</scope>
    <source>
        <strain evidence="1 2">DSM 20001</strain>
    </source>
</reference>
<organism evidence="1 2">
    <name type="scientific">Loigolactobacillus coryniformis subsp. coryniformis KCTC 3167 = DSM 20001</name>
    <dbReference type="NCBI Taxonomy" id="913848"/>
    <lineage>
        <taxon>Bacteria</taxon>
        <taxon>Bacillati</taxon>
        <taxon>Bacillota</taxon>
        <taxon>Bacilli</taxon>
        <taxon>Lactobacillales</taxon>
        <taxon>Lactobacillaceae</taxon>
        <taxon>Loigolactobacillus</taxon>
    </lineage>
</organism>